<dbReference type="STRING" id="1385519.N801_00190"/>
<reference evidence="2 3" key="1">
    <citation type="submission" date="2013-08" db="EMBL/GenBank/DDBJ databases">
        <title>The genome sequence of Knoellia aerolata.</title>
        <authorList>
            <person name="Zhu W."/>
            <person name="Wang G."/>
        </authorList>
    </citation>
    <scope>NUCLEOTIDE SEQUENCE [LARGE SCALE GENOMIC DNA]</scope>
    <source>
        <strain evidence="2 3">DSM 18566</strain>
    </source>
</reference>
<accession>A0A0A0JML9</accession>
<evidence type="ECO:0000256" key="1">
    <source>
        <dbReference type="SAM" id="MobiDB-lite"/>
    </source>
</evidence>
<keyword evidence="3" id="KW-1185">Reference proteome</keyword>
<dbReference type="AlphaFoldDB" id="A0A0A0JML9"/>
<dbReference type="Proteomes" id="UP000030013">
    <property type="component" value="Unassembled WGS sequence"/>
</dbReference>
<dbReference type="SUPFAM" id="SSF50998">
    <property type="entry name" value="Quinoprotein alcohol dehydrogenase-like"/>
    <property type="match status" value="1"/>
</dbReference>
<organism evidence="2 3">
    <name type="scientific">Knoellia aerolata DSM 18566</name>
    <dbReference type="NCBI Taxonomy" id="1385519"/>
    <lineage>
        <taxon>Bacteria</taxon>
        <taxon>Bacillati</taxon>
        <taxon>Actinomycetota</taxon>
        <taxon>Actinomycetes</taxon>
        <taxon>Micrococcales</taxon>
        <taxon>Intrasporangiaceae</taxon>
        <taxon>Knoellia</taxon>
    </lineage>
</organism>
<sequence>EAARAHRRRRRRIGAGGLAAVTALVVGAAVVPRGRDLADRPTVERTSPDPSLATEWDPSEVDVLGLAAQVGPTARQLASLPRITDLTRSQLALPEVLAFGPDTRIPSLSDVGGSGAPVRAVLLRHAPEGLRAVLFRPTLASPYVLVDTVPLVPTLDEGGNLDEPLEVRAIADDRRHVMFVQPGKVHVLDAFTGEVRTFPVADRHLEEGGWVGEDLVVWSETLRFRITPATGQVRRVSELVSPARHEVEVEGTDGLRVLGFDERGTVSTTRTGPNLLGAVWGSTFTNDDDQLATGGFLSEPAALELNRQRPQRLFQGVLTLDAESLARGRLLVAPESEGVRVGCCEVLGWAYLDEVLVRWRDTDLLTWNARTGALRRVSTLPGRQQDPPIVDSAAWSVALAP</sequence>
<evidence type="ECO:0000313" key="2">
    <source>
        <dbReference type="EMBL" id="KGN38383.1"/>
    </source>
</evidence>
<feature type="compositionally biased region" description="Basic and acidic residues" evidence="1">
    <location>
        <begin position="37"/>
        <end position="47"/>
    </location>
</feature>
<evidence type="ECO:0000313" key="3">
    <source>
        <dbReference type="Proteomes" id="UP000030013"/>
    </source>
</evidence>
<dbReference type="InterPro" id="IPR011047">
    <property type="entry name" value="Quinoprotein_ADH-like_sf"/>
</dbReference>
<feature type="region of interest" description="Disordered" evidence="1">
    <location>
        <begin position="37"/>
        <end position="56"/>
    </location>
</feature>
<dbReference type="EMBL" id="AVPL01000091">
    <property type="protein sequence ID" value="KGN38383.1"/>
    <property type="molecule type" value="Genomic_DNA"/>
</dbReference>
<comment type="caution">
    <text evidence="2">The sequence shown here is derived from an EMBL/GenBank/DDBJ whole genome shotgun (WGS) entry which is preliminary data.</text>
</comment>
<proteinExistence type="predicted"/>
<dbReference type="RefSeq" id="WP_035940687.1">
    <property type="nucleotide sequence ID" value="NZ_AVPL01000091.1"/>
</dbReference>
<name>A0A0A0JML9_9MICO</name>
<protein>
    <submittedName>
        <fullName evidence="2">Uncharacterized protein</fullName>
    </submittedName>
</protein>
<feature type="non-terminal residue" evidence="2">
    <location>
        <position position="1"/>
    </location>
</feature>
<gene>
    <name evidence="2" type="ORF">N801_00190</name>
</gene>